<name>A0A0A9WRQ6_LYGHE</name>
<dbReference type="PANTHER" id="PTHR12736:SF21">
    <property type="entry name" value="LANC-LIKE PROTEIN 2"/>
    <property type="match status" value="1"/>
</dbReference>
<feature type="non-terminal residue" evidence="1">
    <location>
        <position position="1"/>
    </location>
</feature>
<dbReference type="GO" id="GO:0005886">
    <property type="term" value="C:plasma membrane"/>
    <property type="evidence" value="ECO:0007669"/>
    <property type="project" value="TreeGrafter"/>
</dbReference>
<sequence length="150" mass="16768">IEIGMGDYNYPKLNEIHGSKVSIYVTPYNKLSESFYARTKTVTDQITHLVDGYLYTSRGREDHTIYTGYTGLALTHFLIYRKTKNAPSLEIAKKLTDTAITRLSGDLVSFLTGDAGPLALGTVLYSLDGNLDRSSCCNSVKMLRPTYRVR</sequence>
<protein>
    <submittedName>
        <fullName evidence="1">LanC-like protein 2</fullName>
    </submittedName>
</protein>
<dbReference type="Gene3D" id="1.50.10.10">
    <property type="match status" value="1"/>
</dbReference>
<dbReference type="GO" id="GO:0005975">
    <property type="term" value="P:carbohydrate metabolic process"/>
    <property type="evidence" value="ECO:0007669"/>
    <property type="project" value="InterPro"/>
</dbReference>
<proteinExistence type="predicted"/>
<dbReference type="SUPFAM" id="SSF158745">
    <property type="entry name" value="LanC-like"/>
    <property type="match status" value="1"/>
</dbReference>
<reference evidence="1" key="2">
    <citation type="submission" date="2014-07" db="EMBL/GenBank/DDBJ databases">
        <authorList>
            <person name="Hull J."/>
        </authorList>
    </citation>
    <scope>NUCLEOTIDE SEQUENCE</scope>
</reference>
<gene>
    <name evidence="1" type="primary">Lancl2_1</name>
    <name evidence="1" type="ORF">CM83_11691</name>
</gene>
<dbReference type="GO" id="GO:0031179">
    <property type="term" value="P:peptide modification"/>
    <property type="evidence" value="ECO:0007669"/>
    <property type="project" value="InterPro"/>
</dbReference>
<dbReference type="PANTHER" id="PTHR12736">
    <property type="entry name" value="LANC-LIKE PROTEIN"/>
    <property type="match status" value="1"/>
</dbReference>
<organism evidence="1">
    <name type="scientific">Lygus hesperus</name>
    <name type="common">Western plant bug</name>
    <dbReference type="NCBI Taxonomy" id="30085"/>
    <lineage>
        <taxon>Eukaryota</taxon>
        <taxon>Metazoa</taxon>
        <taxon>Ecdysozoa</taxon>
        <taxon>Arthropoda</taxon>
        <taxon>Hexapoda</taxon>
        <taxon>Insecta</taxon>
        <taxon>Pterygota</taxon>
        <taxon>Neoptera</taxon>
        <taxon>Paraneoptera</taxon>
        <taxon>Hemiptera</taxon>
        <taxon>Heteroptera</taxon>
        <taxon>Panheteroptera</taxon>
        <taxon>Cimicomorpha</taxon>
        <taxon>Miridae</taxon>
        <taxon>Mirini</taxon>
        <taxon>Lygus</taxon>
    </lineage>
</organism>
<accession>A0A0A9WRQ6</accession>
<dbReference type="AlphaFoldDB" id="A0A0A9WRQ6"/>
<reference evidence="1" key="1">
    <citation type="journal article" date="2014" name="PLoS ONE">
        <title>Transcriptome-Based Identification of ABC Transporters in the Western Tarnished Plant Bug Lygus hesperus.</title>
        <authorList>
            <person name="Hull J.J."/>
            <person name="Chaney K."/>
            <person name="Geib S.M."/>
            <person name="Fabrick J.A."/>
            <person name="Brent C.S."/>
            <person name="Walsh D."/>
            <person name="Lavine L.C."/>
        </authorList>
    </citation>
    <scope>NUCLEOTIDE SEQUENCE</scope>
</reference>
<dbReference type="InterPro" id="IPR012341">
    <property type="entry name" value="6hp_glycosidase-like_sf"/>
</dbReference>
<dbReference type="EMBL" id="GBHO01036049">
    <property type="protein sequence ID" value="JAG07555.1"/>
    <property type="molecule type" value="Transcribed_RNA"/>
</dbReference>
<dbReference type="Pfam" id="PF05147">
    <property type="entry name" value="LANC_like"/>
    <property type="match status" value="1"/>
</dbReference>
<dbReference type="InterPro" id="IPR007822">
    <property type="entry name" value="LANC-like"/>
</dbReference>
<evidence type="ECO:0000313" key="1">
    <source>
        <dbReference type="EMBL" id="JAG07555.1"/>
    </source>
</evidence>